<dbReference type="SUPFAM" id="SSF55083">
    <property type="entry name" value="6-hydroxymethyl-7,8-dihydropterin pyrophosphokinase, HPPK"/>
    <property type="match status" value="1"/>
</dbReference>
<dbReference type="EMBL" id="BAABKI010000027">
    <property type="protein sequence ID" value="GAA5177722.1"/>
    <property type="molecule type" value="Genomic_DNA"/>
</dbReference>
<keyword evidence="5" id="KW-0808">Transferase</keyword>
<sequence length="166" mass="18397">MAAVRHTVYIGLGSNLADPVRQVEQAFDELDGLPLTRLAARSPLYRSRPVGPQDQPDFVNAVARIVTRLSPLALLDQLQALEQRHRRVRQRHWGPRTLDLDLLLFADRHWASARLTLPHPALLERAFVMIPLADIAPGLVLDGACTAQRARNFAGSDLQVLTAPGH</sequence>
<evidence type="ECO:0000256" key="4">
    <source>
        <dbReference type="ARBA" id="ARBA00016218"/>
    </source>
</evidence>
<dbReference type="Pfam" id="PF01288">
    <property type="entry name" value="HPPK"/>
    <property type="match status" value="1"/>
</dbReference>
<protein>
    <recommendedName>
        <fullName evidence="4">2-amino-4-hydroxy-6-hydroxymethyldihydropteridine pyrophosphokinase</fullName>
        <ecNumber evidence="3">2.7.6.3</ecNumber>
    </recommendedName>
    <alternativeName>
        <fullName evidence="11">6-hydroxymethyl-7,8-dihydropterin pyrophosphokinase</fullName>
    </alternativeName>
    <alternativeName>
        <fullName evidence="12">7,8-dihydro-6-hydroxymethylpterin-pyrophosphokinase</fullName>
    </alternativeName>
</protein>
<comment type="pathway">
    <text evidence="1">Cofactor biosynthesis; tetrahydrofolate biosynthesis; 2-amino-4-hydroxy-6-hydroxymethyl-7,8-dihydropteridine diphosphate from 7,8-dihydroneopterin triphosphate: step 4/4.</text>
</comment>
<reference evidence="15" key="1">
    <citation type="journal article" date="2019" name="Int. J. Syst. Evol. Microbiol.">
        <title>The Global Catalogue of Microorganisms (GCM) 10K type strain sequencing project: providing services to taxonomists for standard genome sequencing and annotation.</title>
        <authorList>
            <consortium name="The Broad Institute Genomics Platform"/>
            <consortium name="The Broad Institute Genome Sequencing Center for Infectious Disease"/>
            <person name="Wu L."/>
            <person name="Ma J."/>
        </authorList>
    </citation>
    <scope>NUCLEOTIDE SEQUENCE [LARGE SCALE GENOMIC DNA]</scope>
    <source>
        <strain evidence="15">JCM 18472</strain>
    </source>
</reference>
<dbReference type="EC" id="2.7.6.3" evidence="3"/>
<dbReference type="PROSITE" id="PS00794">
    <property type="entry name" value="HPPK"/>
    <property type="match status" value="1"/>
</dbReference>
<evidence type="ECO:0000256" key="2">
    <source>
        <dbReference type="ARBA" id="ARBA00005810"/>
    </source>
</evidence>
<dbReference type="CDD" id="cd00483">
    <property type="entry name" value="HPPK"/>
    <property type="match status" value="1"/>
</dbReference>
<evidence type="ECO:0000256" key="8">
    <source>
        <dbReference type="ARBA" id="ARBA00022840"/>
    </source>
</evidence>
<dbReference type="PANTHER" id="PTHR43071">
    <property type="entry name" value="2-AMINO-4-HYDROXY-6-HYDROXYMETHYLDIHYDROPTERIDINE PYROPHOSPHOKINASE"/>
    <property type="match status" value="1"/>
</dbReference>
<evidence type="ECO:0000256" key="10">
    <source>
        <dbReference type="ARBA" id="ARBA00029409"/>
    </source>
</evidence>
<evidence type="ECO:0000256" key="12">
    <source>
        <dbReference type="ARBA" id="ARBA00033413"/>
    </source>
</evidence>
<dbReference type="NCBIfam" id="TIGR01498">
    <property type="entry name" value="folK"/>
    <property type="match status" value="1"/>
</dbReference>
<evidence type="ECO:0000256" key="5">
    <source>
        <dbReference type="ARBA" id="ARBA00022679"/>
    </source>
</evidence>
<organism evidence="14 15">
    <name type="scientific">Modicisalibacter zincidurans</name>
    <dbReference type="NCBI Taxonomy" id="1178777"/>
    <lineage>
        <taxon>Bacteria</taxon>
        <taxon>Pseudomonadati</taxon>
        <taxon>Pseudomonadota</taxon>
        <taxon>Gammaproteobacteria</taxon>
        <taxon>Oceanospirillales</taxon>
        <taxon>Halomonadaceae</taxon>
        <taxon>Modicisalibacter</taxon>
    </lineage>
</organism>
<evidence type="ECO:0000256" key="6">
    <source>
        <dbReference type="ARBA" id="ARBA00022741"/>
    </source>
</evidence>
<feature type="domain" description="7,8-dihydro-6-hydroxymethylpterin-pyrophosphokinase" evidence="13">
    <location>
        <begin position="92"/>
        <end position="103"/>
    </location>
</feature>
<evidence type="ECO:0000256" key="7">
    <source>
        <dbReference type="ARBA" id="ARBA00022777"/>
    </source>
</evidence>
<keyword evidence="9" id="KW-0289">Folate biosynthesis</keyword>
<dbReference type="RefSeq" id="WP_035575422.1">
    <property type="nucleotide sequence ID" value="NZ_BAABKI010000027.1"/>
</dbReference>
<name>A0ABP9RIT1_9GAMM</name>
<evidence type="ECO:0000313" key="14">
    <source>
        <dbReference type="EMBL" id="GAA5177722.1"/>
    </source>
</evidence>
<comment type="function">
    <text evidence="10">Catalyzes the transfer of pyrophosphate from adenosine triphosphate (ATP) to 6-hydroxymethyl-7,8-dihydropterin, an enzymatic step in folate biosynthesis pathway.</text>
</comment>
<dbReference type="Proteomes" id="UP001500074">
    <property type="component" value="Unassembled WGS sequence"/>
</dbReference>
<evidence type="ECO:0000259" key="13">
    <source>
        <dbReference type="PROSITE" id="PS00794"/>
    </source>
</evidence>
<dbReference type="Gene3D" id="3.30.70.560">
    <property type="entry name" value="7,8-Dihydro-6-hydroxymethylpterin-pyrophosphokinase HPPK"/>
    <property type="match status" value="1"/>
</dbReference>
<dbReference type="InterPro" id="IPR035907">
    <property type="entry name" value="Hppk_sf"/>
</dbReference>
<evidence type="ECO:0000313" key="15">
    <source>
        <dbReference type="Proteomes" id="UP001500074"/>
    </source>
</evidence>
<comment type="similarity">
    <text evidence="2">Belongs to the HPPK family.</text>
</comment>
<evidence type="ECO:0000256" key="1">
    <source>
        <dbReference type="ARBA" id="ARBA00005051"/>
    </source>
</evidence>
<accession>A0ABP9RIT1</accession>
<keyword evidence="8" id="KW-0067">ATP-binding</keyword>
<dbReference type="InterPro" id="IPR000550">
    <property type="entry name" value="Hppk"/>
</dbReference>
<proteinExistence type="inferred from homology"/>
<comment type="caution">
    <text evidence="14">The sequence shown here is derived from an EMBL/GenBank/DDBJ whole genome shotgun (WGS) entry which is preliminary data.</text>
</comment>
<keyword evidence="6" id="KW-0547">Nucleotide-binding</keyword>
<dbReference type="PANTHER" id="PTHR43071:SF1">
    <property type="entry name" value="2-AMINO-4-HYDROXY-6-HYDROXYMETHYLDIHYDROPTERIDINE PYROPHOSPHOKINASE"/>
    <property type="match status" value="1"/>
</dbReference>
<evidence type="ECO:0000256" key="3">
    <source>
        <dbReference type="ARBA" id="ARBA00013253"/>
    </source>
</evidence>
<evidence type="ECO:0000256" key="9">
    <source>
        <dbReference type="ARBA" id="ARBA00022909"/>
    </source>
</evidence>
<keyword evidence="7" id="KW-0418">Kinase</keyword>
<evidence type="ECO:0000256" key="11">
    <source>
        <dbReference type="ARBA" id="ARBA00029766"/>
    </source>
</evidence>
<keyword evidence="15" id="KW-1185">Reference proteome</keyword>
<gene>
    <name evidence="14" type="primary">folK_2</name>
    <name evidence="14" type="ORF">GCM10023342_26430</name>
</gene>